<evidence type="ECO:0000256" key="5">
    <source>
        <dbReference type="RuleBase" id="RU363051"/>
    </source>
</evidence>
<dbReference type="Pfam" id="PF00141">
    <property type="entry name" value="peroxidase"/>
    <property type="match status" value="1"/>
</dbReference>
<dbReference type="Gene3D" id="1.10.520.10">
    <property type="match status" value="1"/>
</dbReference>
<dbReference type="Proteomes" id="UP000606974">
    <property type="component" value="Unassembled WGS sequence"/>
</dbReference>
<dbReference type="EC" id="1.11.1.-" evidence="5"/>
<comment type="caution">
    <text evidence="7">The sequence shown here is derived from an EMBL/GenBank/DDBJ whole genome shotgun (WGS) entry which is preliminary data.</text>
</comment>
<dbReference type="InterPro" id="IPR044831">
    <property type="entry name" value="Ccp1-like"/>
</dbReference>
<reference evidence="7" key="1">
    <citation type="submission" date="2020-02" db="EMBL/GenBank/DDBJ databases">
        <authorList>
            <person name="Palmer J.M."/>
        </authorList>
    </citation>
    <scope>NUCLEOTIDE SEQUENCE</scope>
    <source>
        <strain evidence="7">EPUS1.4</strain>
        <tissue evidence="7">Thallus</tissue>
    </source>
</reference>
<keyword evidence="2" id="KW-0349">Heme</keyword>
<evidence type="ECO:0000256" key="1">
    <source>
        <dbReference type="ARBA" id="ARBA00022559"/>
    </source>
</evidence>
<gene>
    <name evidence="7" type="ORF">GJ744_011927</name>
</gene>
<organism evidence="7 8">
    <name type="scientific">Endocarpon pusillum</name>
    <dbReference type="NCBI Taxonomy" id="364733"/>
    <lineage>
        <taxon>Eukaryota</taxon>
        <taxon>Fungi</taxon>
        <taxon>Dikarya</taxon>
        <taxon>Ascomycota</taxon>
        <taxon>Pezizomycotina</taxon>
        <taxon>Eurotiomycetes</taxon>
        <taxon>Chaetothyriomycetidae</taxon>
        <taxon>Verrucariales</taxon>
        <taxon>Verrucariaceae</taxon>
        <taxon>Endocarpon</taxon>
    </lineage>
</organism>
<keyword evidence="1 5" id="KW-0575">Peroxidase</keyword>
<sequence>MRDQTTRFSCFASGHWADQEETGSCSLLVDHNAPNRTEGPEWPAAHTMNELERLYLDNGGLAGFKLAITPCTRYLDPTGFRFDDTFGRQAAAQWIRTAFHDFVTADVAAGTGGIDASVGFETLRQENSGVGINDSLFWFSFFTNAKVSMADLVALGAAMSVGACGGPQIPLRGGRIDATGPGASGVPEPESDVKTTLGHFSGAGFSQEDAISLTACGHTMGGVHHDDFPQIVPETAVGVNNSAGRISMDDTVANFDNSVVQEYIRGVGHRGGPLVTTTNKTVQSDLRLYSSDGNATVRKLAQSTDQFRSTCARLFTRMIDTVPKGVKLTPPIDPGSVKYSNLSLDVDWSGKMTLSGFLRYIETGGSASAPSSLTVTVVDRNRRLSRTSVKATTDNTDHSNGIYGPTFHYPFNISFEGSSGLSGIEVGDQRFQLQDSLFVVPTLSSVSPGLAAFQLLDPAHEFTFNITAALRSSNPPYALKGTIALPVPQPGSISPKMDFSTTVQLDLVGTAGPFALYSVVHRQTMTSKQLIGSSIDVEEVGGGGKAMFFKLFSLLR</sequence>
<protein>
    <recommendedName>
        <fullName evidence="5">Peroxidase</fullName>
        <ecNumber evidence="5">1.11.1.-</ecNumber>
    </recommendedName>
</protein>
<dbReference type="OrthoDB" id="5985073at2759"/>
<dbReference type="PRINTS" id="PR00458">
    <property type="entry name" value="PEROXIDASE"/>
</dbReference>
<evidence type="ECO:0000256" key="4">
    <source>
        <dbReference type="RuleBase" id="RU004241"/>
    </source>
</evidence>
<dbReference type="GO" id="GO:0046872">
    <property type="term" value="F:metal ion binding"/>
    <property type="evidence" value="ECO:0007669"/>
    <property type="project" value="UniProtKB-UniRule"/>
</dbReference>
<comment type="similarity">
    <text evidence="4">Belongs to the peroxidase family.</text>
</comment>
<keyword evidence="2" id="KW-0479">Metal-binding</keyword>
<dbReference type="PANTHER" id="PTHR31356:SF53">
    <property type="entry name" value="HEME PEROXIDASE"/>
    <property type="match status" value="1"/>
</dbReference>
<dbReference type="PROSITE" id="PS50873">
    <property type="entry name" value="PEROXIDASE_4"/>
    <property type="match status" value="1"/>
</dbReference>
<keyword evidence="8" id="KW-1185">Reference proteome</keyword>
<accession>A0A8H7ASN9</accession>
<evidence type="ECO:0000256" key="3">
    <source>
        <dbReference type="ARBA" id="ARBA00023002"/>
    </source>
</evidence>
<evidence type="ECO:0000256" key="2">
    <source>
        <dbReference type="ARBA" id="ARBA00022617"/>
    </source>
</evidence>
<evidence type="ECO:0000259" key="6">
    <source>
        <dbReference type="PROSITE" id="PS50873"/>
    </source>
</evidence>
<dbReference type="AlphaFoldDB" id="A0A8H7ASN9"/>
<dbReference type="EMBL" id="JAACFV010000009">
    <property type="protein sequence ID" value="KAF7512824.1"/>
    <property type="molecule type" value="Genomic_DNA"/>
</dbReference>
<dbReference type="GO" id="GO:0000302">
    <property type="term" value="P:response to reactive oxygen species"/>
    <property type="evidence" value="ECO:0007669"/>
    <property type="project" value="TreeGrafter"/>
</dbReference>
<dbReference type="GO" id="GO:0020037">
    <property type="term" value="F:heme binding"/>
    <property type="evidence" value="ECO:0007669"/>
    <property type="project" value="UniProtKB-UniRule"/>
</dbReference>
<evidence type="ECO:0000313" key="7">
    <source>
        <dbReference type="EMBL" id="KAF7512824.1"/>
    </source>
</evidence>
<dbReference type="InterPro" id="IPR010255">
    <property type="entry name" value="Haem_peroxidase_sf"/>
</dbReference>
<dbReference type="SUPFAM" id="SSF48113">
    <property type="entry name" value="Heme-dependent peroxidases"/>
    <property type="match status" value="1"/>
</dbReference>
<name>A0A8H7ASN9_9EURO</name>
<dbReference type="PANTHER" id="PTHR31356">
    <property type="entry name" value="THYLAKOID LUMENAL 29 KDA PROTEIN, CHLOROPLASTIC-RELATED"/>
    <property type="match status" value="1"/>
</dbReference>
<keyword evidence="3 5" id="KW-0560">Oxidoreductase</keyword>
<dbReference type="GO" id="GO:0042744">
    <property type="term" value="P:hydrogen peroxide catabolic process"/>
    <property type="evidence" value="ECO:0007669"/>
    <property type="project" value="TreeGrafter"/>
</dbReference>
<evidence type="ECO:0000313" key="8">
    <source>
        <dbReference type="Proteomes" id="UP000606974"/>
    </source>
</evidence>
<dbReference type="GO" id="GO:0004601">
    <property type="term" value="F:peroxidase activity"/>
    <property type="evidence" value="ECO:0007669"/>
    <property type="project" value="UniProtKB-KW"/>
</dbReference>
<dbReference type="InterPro" id="IPR002016">
    <property type="entry name" value="Haem_peroxidase"/>
</dbReference>
<keyword evidence="2" id="KW-0408">Iron</keyword>
<proteinExistence type="inferred from homology"/>
<dbReference type="Gene3D" id="1.10.420.10">
    <property type="entry name" value="Peroxidase, domain 2"/>
    <property type="match status" value="1"/>
</dbReference>
<dbReference type="GO" id="GO:0034599">
    <property type="term" value="P:cellular response to oxidative stress"/>
    <property type="evidence" value="ECO:0007669"/>
    <property type="project" value="InterPro"/>
</dbReference>
<feature type="domain" description="Plant heme peroxidase family profile" evidence="6">
    <location>
        <begin position="82"/>
        <end position="345"/>
    </location>
</feature>